<dbReference type="KEGG" id="aht:ANTHELSMS3_01451"/>
<sequence>MTRKPARRMGLKLGWAAIRRAIWVIGFCAFVLVYGATLFIPSVTGAVLGLLSKMGVSSAVSLTSDVVQLQKKNAELERKSARAQSESKRLAKKSVDLDRQVKSLELDNAKLRRSADTAEQSARKLRLASTKADDITRRMARRTATNASRNLGSMVLEGVPVVGVLTIASVTVLEIQDSCENIKDMAELRSAFGLELEQSRADEICGYVVPMPHQFANLTISQCEEHAETVAADLGSEAAETIWQTCDCIRLPDGCTDAAPRPEQNKQLLALP</sequence>
<dbReference type="OrthoDB" id="7743350at2"/>
<keyword evidence="2" id="KW-1133">Transmembrane helix</keyword>
<feature type="transmembrane region" description="Helical" evidence="2">
    <location>
        <begin position="21"/>
        <end position="51"/>
    </location>
</feature>
<keyword evidence="2" id="KW-0812">Transmembrane</keyword>
<evidence type="ECO:0000313" key="3">
    <source>
        <dbReference type="EMBL" id="ASP20149.1"/>
    </source>
</evidence>
<dbReference type="RefSeq" id="WP_157733432.1">
    <property type="nucleotide sequence ID" value="NZ_CP022540.1"/>
</dbReference>
<keyword evidence="2" id="KW-0472">Membrane</keyword>
<reference evidence="3 4" key="1">
    <citation type="submission" date="2017-07" db="EMBL/GenBank/DDBJ databases">
        <title>Genome Sequence of Antarctobacter heliothermus Strain SMS3 Isolated from a culture of the Diatom Skeletonema marinoi.</title>
        <authorList>
            <person name="Topel M."/>
            <person name="Pinder M.I.M."/>
            <person name="Johansson O.N."/>
            <person name="Kourtchenko O."/>
            <person name="Godhe A."/>
            <person name="Clarke A.K."/>
        </authorList>
    </citation>
    <scope>NUCLEOTIDE SEQUENCE [LARGE SCALE GENOMIC DNA]</scope>
    <source>
        <strain evidence="3 4">SMS3</strain>
    </source>
</reference>
<name>A0A222E1P3_9RHOB</name>
<dbReference type="Proteomes" id="UP000203589">
    <property type="component" value="Chromosome"/>
</dbReference>
<dbReference type="EMBL" id="CP022540">
    <property type="protein sequence ID" value="ASP20149.1"/>
    <property type="molecule type" value="Genomic_DNA"/>
</dbReference>
<dbReference type="AlphaFoldDB" id="A0A222E1P3"/>
<proteinExistence type="predicted"/>
<organism evidence="3 4">
    <name type="scientific">Antarctobacter heliothermus</name>
    <dbReference type="NCBI Taxonomy" id="74033"/>
    <lineage>
        <taxon>Bacteria</taxon>
        <taxon>Pseudomonadati</taxon>
        <taxon>Pseudomonadota</taxon>
        <taxon>Alphaproteobacteria</taxon>
        <taxon>Rhodobacterales</taxon>
        <taxon>Roseobacteraceae</taxon>
        <taxon>Antarctobacter</taxon>
    </lineage>
</organism>
<keyword evidence="4" id="KW-1185">Reference proteome</keyword>
<evidence type="ECO:0000313" key="4">
    <source>
        <dbReference type="Proteomes" id="UP000203589"/>
    </source>
</evidence>
<evidence type="ECO:0000256" key="2">
    <source>
        <dbReference type="SAM" id="Phobius"/>
    </source>
</evidence>
<evidence type="ECO:0000256" key="1">
    <source>
        <dbReference type="SAM" id="Coils"/>
    </source>
</evidence>
<keyword evidence="1" id="KW-0175">Coiled coil</keyword>
<accession>A0A222E1P3</accession>
<protein>
    <submittedName>
        <fullName evidence="3">Uncharacterized protein</fullName>
    </submittedName>
</protein>
<feature type="coiled-coil region" evidence="1">
    <location>
        <begin position="59"/>
        <end position="128"/>
    </location>
</feature>
<gene>
    <name evidence="3" type="ORF">ANTHELSMS3_01451</name>
</gene>